<comment type="caution">
    <text evidence="2">The sequence shown here is derived from an EMBL/GenBank/DDBJ whole genome shotgun (WGS) entry which is preliminary data.</text>
</comment>
<dbReference type="AlphaFoldDB" id="A0A561EAX4"/>
<dbReference type="EMBL" id="VIVQ01000001">
    <property type="protein sequence ID" value="TWE12760.1"/>
    <property type="molecule type" value="Genomic_DNA"/>
</dbReference>
<dbReference type="OrthoDB" id="2014935at2"/>
<proteinExistence type="predicted"/>
<feature type="transmembrane region" description="Helical" evidence="1">
    <location>
        <begin position="522"/>
        <end position="542"/>
    </location>
</feature>
<evidence type="ECO:0000256" key="1">
    <source>
        <dbReference type="SAM" id="Phobius"/>
    </source>
</evidence>
<feature type="transmembrane region" description="Helical" evidence="1">
    <location>
        <begin position="96"/>
        <end position="116"/>
    </location>
</feature>
<keyword evidence="1" id="KW-1133">Transmembrane helix</keyword>
<evidence type="ECO:0000313" key="3">
    <source>
        <dbReference type="Proteomes" id="UP000318297"/>
    </source>
</evidence>
<gene>
    <name evidence="2" type="ORF">BKA23_1578</name>
</gene>
<accession>A0A561EAX4</accession>
<feature type="transmembrane region" description="Helical" evidence="1">
    <location>
        <begin position="172"/>
        <end position="195"/>
    </location>
</feature>
<keyword evidence="3" id="KW-1185">Reference proteome</keyword>
<name>A0A561EAX4_9MICO</name>
<protein>
    <submittedName>
        <fullName evidence="2">ABC-2 type transport system permease protein</fullName>
    </submittedName>
</protein>
<organism evidence="2 3">
    <name type="scientific">Rudaeicoccus suwonensis</name>
    <dbReference type="NCBI Taxonomy" id="657409"/>
    <lineage>
        <taxon>Bacteria</taxon>
        <taxon>Bacillati</taxon>
        <taxon>Actinomycetota</taxon>
        <taxon>Actinomycetes</taxon>
        <taxon>Micrococcales</taxon>
        <taxon>Dermacoccaceae</taxon>
        <taxon>Rudaeicoccus</taxon>
    </lineage>
</organism>
<dbReference type="RefSeq" id="WP_145226989.1">
    <property type="nucleotide sequence ID" value="NZ_VIVQ01000001.1"/>
</dbReference>
<feature type="transmembrane region" description="Helical" evidence="1">
    <location>
        <begin position="137"/>
        <end position="160"/>
    </location>
</feature>
<sequence>MTSTGSIGEEGRSSPWRDALAGTSDLIRLALRTERMATPVGVLVVPVLLAATAASLAPLYPDRSSREALATGAGANPVFRILLGSLRDTSGIGPIAVWRIGMFALLIAAVIAAATVTRNLRGPESSGRLELVRAGAVGSAAPVVAAAVVAGLAAIAGAVLTGVTSAVVGVSAGSAALVTVQFLCAGLMAVGVALVVDQVVTTSRTSIAVSSSLMLTAYLLRGIGDADDTWRWLVWVSPLGWAEHVDPFGARSVAPVLPCLLVFGAGVWTSATIARRRDLGAGLIASKPGRPTAWWPVSIFTVTVRTTGAALTPWLSGAFGYCVLVGLLTNSIGDLVGSGGTGDLVRKLGGGAAGAHVDLVTAVLNTVIAFVAVAATAAAVTVSASLRDADRAGHAEVLLSTGVSPRRRLVAAVVMAAAAALTMLLSAAGMMLGAALSGGHTAGAAAMFGAVVAQWPPTMAVAAVAFAAYGLDAAWIRVGWLAVVADLLLGPLGELLAAPRWLRDISPHAHVPAQIGAAFPTHLSLVFLLAAVIVVALGSWAVGRRDLG</sequence>
<feature type="transmembrane region" description="Helical" evidence="1">
    <location>
        <begin position="409"/>
        <end position="432"/>
    </location>
</feature>
<keyword evidence="1" id="KW-0472">Membrane</keyword>
<feature type="transmembrane region" description="Helical" evidence="1">
    <location>
        <begin position="444"/>
        <end position="471"/>
    </location>
</feature>
<keyword evidence="1" id="KW-0812">Transmembrane</keyword>
<evidence type="ECO:0000313" key="2">
    <source>
        <dbReference type="EMBL" id="TWE12760.1"/>
    </source>
</evidence>
<reference evidence="2 3" key="1">
    <citation type="submission" date="2019-06" db="EMBL/GenBank/DDBJ databases">
        <title>Sequencing the genomes of 1000 actinobacteria strains.</title>
        <authorList>
            <person name="Klenk H.-P."/>
        </authorList>
    </citation>
    <scope>NUCLEOTIDE SEQUENCE [LARGE SCALE GENOMIC DNA]</scope>
    <source>
        <strain evidence="2 3">DSM 19560</strain>
    </source>
</reference>
<dbReference type="Proteomes" id="UP000318297">
    <property type="component" value="Unassembled WGS sequence"/>
</dbReference>
<feature type="transmembrane region" description="Helical" evidence="1">
    <location>
        <begin position="478"/>
        <end position="502"/>
    </location>
</feature>
<feature type="transmembrane region" description="Helical" evidence="1">
    <location>
        <begin position="36"/>
        <end position="60"/>
    </location>
</feature>